<dbReference type="InParanoid" id="A0A0V1BTR2"/>
<name>A0A0V1BTR2_TRISP</name>
<organism evidence="1 2">
    <name type="scientific">Trichinella spiralis</name>
    <name type="common">Trichina worm</name>
    <dbReference type="NCBI Taxonomy" id="6334"/>
    <lineage>
        <taxon>Eukaryota</taxon>
        <taxon>Metazoa</taxon>
        <taxon>Ecdysozoa</taxon>
        <taxon>Nematoda</taxon>
        <taxon>Enoplea</taxon>
        <taxon>Dorylaimia</taxon>
        <taxon>Trichinellida</taxon>
        <taxon>Trichinellidae</taxon>
        <taxon>Trichinella</taxon>
    </lineage>
</organism>
<dbReference type="AlphaFoldDB" id="A0A0V1BTR2"/>
<proteinExistence type="predicted"/>
<protein>
    <submittedName>
        <fullName evidence="1">Uncharacterized protein</fullName>
    </submittedName>
</protein>
<comment type="caution">
    <text evidence="1">The sequence shown here is derived from an EMBL/GenBank/DDBJ whole genome shotgun (WGS) entry which is preliminary data.</text>
</comment>
<dbReference type="OrthoDB" id="10398729at2759"/>
<evidence type="ECO:0000313" key="2">
    <source>
        <dbReference type="Proteomes" id="UP000054776"/>
    </source>
</evidence>
<dbReference type="Proteomes" id="UP000054776">
    <property type="component" value="Unassembled WGS sequence"/>
</dbReference>
<gene>
    <name evidence="1" type="ORF">T01_3234</name>
</gene>
<reference evidence="1 2" key="1">
    <citation type="submission" date="2015-01" db="EMBL/GenBank/DDBJ databases">
        <title>Evolution of Trichinella species and genotypes.</title>
        <authorList>
            <person name="Korhonen P.K."/>
            <person name="Edoardo P."/>
            <person name="Giuseppe L.R."/>
            <person name="Gasser R.B."/>
        </authorList>
    </citation>
    <scope>NUCLEOTIDE SEQUENCE [LARGE SCALE GENOMIC DNA]</scope>
    <source>
        <strain evidence="1">ISS3</strain>
    </source>
</reference>
<keyword evidence="2" id="KW-1185">Reference proteome</keyword>
<sequence length="106" mass="12302">MDNFTRMLNPCELEKEEKVGAKWTEGRFLMGFIKIQMTDQLITSSNCNHSLKWLCIFFPSLFIMSNVASWCKLTLNDWILNLVALSKTMQSEQRCSLHDNNCSCQT</sequence>
<accession>A0A0V1BTR2</accession>
<evidence type="ECO:0000313" key="1">
    <source>
        <dbReference type="EMBL" id="KRY39827.1"/>
    </source>
</evidence>
<dbReference type="EMBL" id="JYDH01000016">
    <property type="protein sequence ID" value="KRY39827.1"/>
    <property type="molecule type" value="Genomic_DNA"/>
</dbReference>